<protein>
    <recommendedName>
        <fullName evidence="4">CMD domain-containing protein</fullName>
    </recommendedName>
</protein>
<organism evidence="2 3">
    <name type="scientific">Kluyvera genomosp. 2</name>
    <dbReference type="NCBI Taxonomy" id="2774054"/>
    <lineage>
        <taxon>Bacteria</taxon>
        <taxon>Pseudomonadati</taxon>
        <taxon>Pseudomonadota</taxon>
        <taxon>Gammaproteobacteria</taxon>
        <taxon>Enterobacterales</taxon>
        <taxon>Enterobacteriaceae</taxon>
        <taxon>Kluyvera</taxon>
    </lineage>
</organism>
<dbReference type="AlphaFoldDB" id="A0A2T2XZ12"/>
<proteinExistence type="predicted"/>
<dbReference type="PANTHER" id="PTHR35446">
    <property type="entry name" value="SI:CH211-175M2.5"/>
    <property type="match status" value="1"/>
</dbReference>
<dbReference type="STRING" id="1006000.GKAS_03670"/>
<gene>
    <name evidence="2" type="ORF">C8256_17620</name>
</gene>
<evidence type="ECO:0000313" key="2">
    <source>
        <dbReference type="EMBL" id="PSR45543.1"/>
    </source>
</evidence>
<dbReference type="PANTHER" id="PTHR35446:SF3">
    <property type="entry name" value="CMD DOMAIN-CONTAINING PROTEIN"/>
    <property type="match status" value="1"/>
</dbReference>
<dbReference type="InterPro" id="IPR029032">
    <property type="entry name" value="AhpD-like"/>
</dbReference>
<evidence type="ECO:0008006" key="4">
    <source>
        <dbReference type="Google" id="ProtNLM"/>
    </source>
</evidence>
<evidence type="ECO:0000313" key="3">
    <source>
        <dbReference type="Proteomes" id="UP000240892"/>
    </source>
</evidence>
<dbReference type="Gene3D" id="1.20.1290.10">
    <property type="entry name" value="AhpD-like"/>
    <property type="match status" value="1"/>
</dbReference>
<feature type="region of interest" description="Disordered" evidence="1">
    <location>
        <begin position="1"/>
        <end position="20"/>
    </location>
</feature>
<dbReference type="SUPFAM" id="SSF69118">
    <property type="entry name" value="AhpD-like"/>
    <property type="match status" value="2"/>
</dbReference>
<dbReference type="EMBL" id="PYHO01000015">
    <property type="protein sequence ID" value="PSR45543.1"/>
    <property type="molecule type" value="Genomic_DNA"/>
</dbReference>
<keyword evidence="3" id="KW-1185">Reference proteome</keyword>
<evidence type="ECO:0000256" key="1">
    <source>
        <dbReference type="SAM" id="MobiDB-lite"/>
    </source>
</evidence>
<sequence length="385" mass="42506">MEPRRVSGKNHWYHETQSRTQHSDVMPLVPEAAHVDDRFLLDLALPDALLNANLRWLSAATRLANTLFPDTVAVSRLQTFSAYDRLSTALTVAQVSGVQRLCNHYAARLAPLPGPDSSRESNRRLAQITEYARQLASSPSIITPRARQQLDDVGLTLHDMILINQIVGFVGFQARVVAIFQAQLGFPVRWIPGMPVQEDADAERFRHENARWHSDLPTIEAQQANTPQSDVLARWQHLPELNALAPVLAHEAALLDGFGELINALTFAHPMLPLAALIPARVNGSVSCFNHYSTLWQGASGLPDAVRNGERAIQAWSHHYPCERALALATQLLTRAPDRFSAAQLSPLAEHGISTPDAIALLVWSALSGWLNRLRIAFSSAQQVT</sequence>
<accession>A0A2T2XZ12</accession>
<comment type="caution">
    <text evidence="2">The sequence shown here is derived from an EMBL/GenBank/DDBJ whole genome shotgun (WGS) entry which is preliminary data.</text>
</comment>
<reference evidence="2 3" key="1">
    <citation type="submission" date="2018-03" db="EMBL/GenBank/DDBJ databases">
        <title>First report of an OXA-48+CTX-M-M-producing Kluyvera ascorbata clone recovered from patients admitted in a University Hospital in Madrid, Spain.</title>
        <authorList>
            <person name="Hernandez-Garcia M."/>
            <person name="Leon-Sampedro R."/>
            <person name="Perez-Viso B."/>
            <person name="Morosini M.I."/>
            <person name="Lopez-Fresnena N."/>
            <person name="Coque T.M."/>
            <person name="Bonten M."/>
            <person name="Malhotra-Kumar S."/>
            <person name="Ruiz-Garbajosa P."/>
            <person name="Canton R."/>
        </authorList>
    </citation>
    <scope>NUCLEOTIDE SEQUENCE [LARGE SCALE GENOMIC DNA]</scope>
    <source>
        <strain evidence="2 3">KA2</strain>
    </source>
</reference>
<name>A0A2T2XZ12_9ENTR</name>
<dbReference type="RefSeq" id="WP_106929001.1">
    <property type="nucleotide sequence ID" value="NZ_CABMMU010000015.1"/>
</dbReference>
<dbReference type="Proteomes" id="UP000240892">
    <property type="component" value="Unassembled WGS sequence"/>
</dbReference>